<dbReference type="EMBL" id="JAWQEG010005587">
    <property type="protein sequence ID" value="KAK3857522.1"/>
    <property type="molecule type" value="Genomic_DNA"/>
</dbReference>
<feature type="signal peptide" evidence="3">
    <location>
        <begin position="1"/>
        <end position="27"/>
    </location>
</feature>
<organism evidence="4 5">
    <name type="scientific">Petrolisthes cinctipes</name>
    <name type="common">Flat porcelain crab</name>
    <dbReference type="NCBI Taxonomy" id="88211"/>
    <lineage>
        <taxon>Eukaryota</taxon>
        <taxon>Metazoa</taxon>
        <taxon>Ecdysozoa</taxon>
        <taxon>Arthropoda</taxon>
        <taxon>Crustacea</taxon>
        <taxon>Multicrustacea</taxon>
        <taxon>Malacostraca</taxon>
        <taxon>Eumalacostraca</taxon>
        <taxon>Eucarida</taxon>
        <taxon>Decapoda</taxon>
        <taxon>Pleocyemata</taxon>
        <taxon>Anomura</taxon>
        <taxon>Galatheoidea</taxon>
        <taxon>Porcellanidae</taxon>
        <taxon>Petrolisthes</taxon>
    </lineage>
</organism>
<evidence type="ECO:0000256" key="3">
    <source>
        <dbReference type="SAM" id="SignalP"/>
    </source>
</evidence>
<feature type="region of interest" description="Disordered" evidence="1">
    <location>
        <begin position="30"/>
        <end position="50"/>
    </location>
</feature>
<feature type="compositionally biased region" description="Polar residues" evidence="1">
    <location>
        <begin position="34"/>
        <end position="47"/>
    </location>
</feature>
<feature type="chain" id="PRO_5042241768" evidence="3">
    <location>
        <begin position="28"/>
        <end position="244"/>
    </location>
</feature>
<feature type="region of interest" description="Disordered" evidence="1">
    <location>
        <begin position="172"/>
        <end position="193"/>
    </location>
</feature>
<evidence type="ECO:0000313" key="4">
    <source>
        <dbReference type="EMBL" id="KAK3857522.1"/>
    </source>
</evidence>
<keyword evidence="5" id="KW-1185">Reference proteome</keyword>
<evidence type="ECO:0000256" key="1">
    <source>
        <dbReference type="SAM" id="MobiDB-lite"/>
    </source>
</evidence>
<protein>
    <submittedName>
        <fullName evidence="4">Uncharacterized protein</fullName>
    </submittedName>
</protein>
<keyword evidence="2" id="KW-1133">Transmembrane helix</keyword>
<evidence type="ECO:0000256" key="2">
    <source>
        <dbReference type="SAM" id="Phobius"/>
    </source>
</evidence>
<sequence length="244" mass="26904">MRDKRCGSLFLTWILVAVAVVVVGVVAQEEQEQPSPVNEEQQEQSIPVNEEQLKEVRTTGIVKSTVEKKDNNNNPISADGTVENKNNNDAVVLAASTQALYPFQSMQPGRFFASVTSTTETVFVMVTSTVFFSCISIAPSGPACMGRRRKRSLSRTIEVDHDKQRGLSLDSSQQDALLNTGDPGQQRDNIDDTDNNTRLLGINIWSSVRSTSTVTMLFTDTNTTIRLGYYCLAGNVRLPTFNCM</sequence>
<gene>
    <name evidence="4" type="ORF">Pcinc_036233</name>
</gene>
<keyword evidence="2" id="KW-0812">Transmembrane</keyword>
<dbReference type="AlphaFoldDB" id="A0AAE1BWI9"/>
<reference evidence="4" key="1">
    <citation type="submission" date="2023-10" db="EMBL/GenBank/DDBJ databases">
        <title>Genome assemblies of two species of porcelain crab, Petrolisthes cinctipes and Petrolisthes manimaculis (Anomura: Porcellanidae).</title>
        <authorList>
            <person name="Angst P."/>
        </authorList>
    </citation>
    <scope>NUCLEOTIDE SEQUENCE</scope>
    <source>
        <strain evidence="4">PB745_01</strain>
        <tissue evidence="4">Gill</tissue>
    </source>
</reference>
<evidence type="ECO:0000313" key="5">
    <source>
        <dbReference type="Proteomes" id="UP001286313"/>
    </source>
</evidence>
<comment type="caution">
    <text evidence="4">The sequence shown here is derived from an EMBL/GenBank/DDBJ whole genome shotgun (WGS) entry which is preliminary data.</text>
</comment>
<proteinExistence type="predicted"/>
<keyword evidence="2" id="KW-0472">Membrane</keyword>
<dbReference type="Proteomes" id="UP001286313">
    <property type="component" value="Unassembled WGS sequence"/>
</dbReference>
<accession>A0AAE1BWI9</accession>
<name>A0AAE1BWI9_PETCI</name>
<feature type="transmembrane region" description="Helical" evidence="2">
    <location>
        <begin position="122"/>
        <end position="145"/>
    </location>
</feature>
<keyword evidence="3" id="KW-0732">Signal</keyword>